<dbReference type="RefSeq" id="WP_036096052.1">
    <property type="nucleotide sequence ID" value="NZ_AODF01000002.1"/>
</dbReference>
<keyword evidence="2" id="KW-0560">Oxidoreductase</keyword>
<dbReference type="InterPro" id="IPR015955">
    <property type="entry name" value="Lactate_DH/Glyco_Ohase_4_C"/>
</dbReference>
<evidence type="ECO:0000313" key="6">
    <source>
        <dbReference type="Proteomes" id="UP000019249"/>
    </source>
</evidence>
<dbReference type="InterPro" id="IPR036291">
    <property type="entry name" value="NAD(P)-bd_dom_sf"/>
</dbReference>
<dbReference type="InterPro" id="IPR001557">
    <property type="entry name" value="L-lactate/malate_DH"/>
</dbReference>
<organism evidence="5 6">
    <name type="scientific">Listeria floridensis FSL S10-1187</name>
    <dbReference type="NCBI Taxonomy" id="1265817"/>
    <lineage>
        <taxon>Bacteria</taxon>
        <taxon>Bacillati</taxon>
        <taxon>Bacillota</taxon>
        <taxon>Bacilli</taxon>
        <taxon>Bacillales</taxon>
        <taxon>Listeriaceae</taxon>
        <taxon>Listeria</taxon>
    </lineage>
</organism>
<accession>A0ABP3B0W1</accession>
<gene>
    <name evidence="5" type="ORF">MFLO_02222</name>
</gene>
<keyword evidence="6" id="KW-1185">Reference proteome</keyword>
<evidence type="ECO:0000256" key="2">
    <source>
        <dbReference type="RuleBase" id="RU003369"/>
    </source>
</evidence>
<comment type="similarity">
    <text evidence="1">Belongs to the LDH/MDH superfamily. LDH family.</text>
</comment>
<protein>
    <submittedName>
        <fullName evidence="5">Lactate/malate dehydrogenase</fullName>
    </submittedName>
</protein>
<dbReference type="PANTHER" id="PTHR43128:SF31">
    <property type="entry name" value="L-LACTATE DEHYDROGENASE"/>
    <property type="match status" value="1"/>
</dbReference>
<dbReference type="Pfam" id="PF02866">
    <property type="entry name" value="Ldh_1_C"/>
    <property type="match status" value="1"/>
</dbReference>
<evidence type="ECO:0000256" key="1">
    <source>
        <dbReference type="ARBA" id="ARBA00006054"/>
    </source>
</evidence>
<comment type="caution">
    <text evidence="5">The sequence shown here is derived from an EMBL/GenBank/DDBJ whole genome shotgun (WGS) entry which is preliminary data.</text>
</comment>
<dbReference type="PRINTS" id="PR00086">
    <property type="entry name" value="LLDHDRGNASE"/>
</dbReference>
<evidence type="ECO:0000313" key="5">
    <source>
        <dbReference type="EMBL" id="EUJ33569.1"/>
    </source>
</evidence>
<dbReference type="PANTHER" id="PTHR43128">
    <property type="entry name" value="L-2-HYDROXYCARBOXYLATE DEHYDROGENASE (NAD(P)(+))"/>
    <property type="match status" value="1"/>
</dbReference>
<dbReference type="PIRSF" id="PIRSF000102">
    <property type="entry name" value="Lac_mal_DH"/>
    <property type="match status" value="1"/>
</dbReference>
<dbReference type="Gene3D" id="3.40.50.720">
    <property type="entry name" value="NAD(P)-binding Rossmann-like Domain"/>
    <property type="match status" value="1"/>
</dbReference>
<dbReference type="Gene3D" id="3.90.110.10">
    <property type="entry name" value="Lactate dehydrogenase/glycoside hydrolase, family 4, C-terminal"/>
    <property type="match status" value="1"/>
</dbReference>
<name>A0ABP3B0W1_9LIST</name>
<dbReference type="CDD" id="cd05291">
    <property type="entry name" value="HicDH_like"/>
    <property type="match status" value="1"/>
</dbReference>
<evidence type="ECO:0000259" key="3">
    <source>
        <dbReference type="Pfam" id="PF00056"/>
    </source>
</evidence>
<dbReference type="InterPro" id="IPR022383">
    <property type="entry name" value="Lactate/malate_DH_C"/>
</dbReference>
<dbReference type="InterPro" id="IPR001236">
    <property type="entry name" value="Lactate/malate_DH_N"/>
</dbReference>
<evidence type="ECO:0000259" key="4">
    <source>
        <dbReference type="Pfam" id="PF02866"/>
    </source>
</evidence>
<dbReference type="Pfam" id="PF00056">
    <property type="entry name" value="Ldh_1_N"/>
    <property type="match status" value="1"/>
</dbReference>
<sequence length="306" mass="33630">MNQKIGIVGCGHVGSDLAFSLVTQGICSEIILFDQAEEKVASEAMELRDMLSAVQRHTKIVAGGTDYTLLADADLIVMAIGPTTLLREDRMEELKETSAAVRSIVPQIMKAGFDGIFMNITNPCDVITQIIAKESGLGKERVFGTGTALDTMRMRSTLGEHFDVAPTSITGYVLGEHGESQFIAWSSVRLANEAVEKRFSLAEQEMLKEQVRARGWNILLGKGWTSFGIATAAAELISIVLRDAHEVMPVSVYDEKRDVYVGRPAILNKSGIKEVLSLADLTIEELERYEKSCLVIKQAFHEVYSK</sequence>
<dbReference type="Proteomes" id="UP000019249">
    <property type="component" value="Unassembled WGS sequence"/>
</dbReference>
<dbReference type="SUPFAM" id="SSF56327">
    <property type="entry name" value="LDH C-terminal domain-like"/>
    <property type="match status" value="1"/>
</dbReference>
<dbReference type="EMBL" id="AODF01000002">
    <property type="protein sequence ID" value="EUJ33569.1"/>
    <property type="molecule type" value="Genomic_DNA"/>
</dbReference>
<feature type="domain" description="Lactate/malate dehydrogenase C-terminal" evidence="4">
    <location>
        <begin position="147"/>
        <end position="302"/>
    </location>
</feature>
<reference evidence="5 6" key="1">
    <citation type="journal article" date="2014" name="Int. J. Syst. Evol. Microbiol.">
        <title>Listeria floridensis sp. nov., Listeria aquatica sp. nov., Listeria cornellensis sp. nov., Listeria riparia sp. nov. and Listeria grandensis sp. nov., from agricultural and natural environments.</title>
        <authorList>
            <person name="den Bakker H.C."/>
            <person name="Warchocki S."/>
            <person name="Wright E.M."/>
            <person name="Allred A.F."/>
            <person name="Ahlstrom C."/>
            <person name="Manuel C.S."/>
            <person name="Stasiewicz M.J."/>
            <person name="Burrell A."/>
            <person name="Roof S."/>
            <person name="Strawn L."/>
            <person name="Fortes E.D."/>
            <person name="Nightingale K.K."/>
            <person name="Kephart D."/>
            <person name="Wiedmann M."/>
        </authorList>
    </citation>
    <scope>NUCLEOTIDE SEQUENCE [LARGE SCALE GENOMIC DNA]</scope>
    <source>
        <strain evidence="5 6">FSL S10-1187</strain>
    </source>
</reference>
<proteinExistence type="inferred from homology"/>
<feature type="domain" description="Lactate/malate dehydrogenase N-terminal" evidence="3">
    <location>
        <begin position="4"/>
        <end position="144"/>
    </location>
</feature>
<dbReference type="SUPFAM" id="SSF51735">
    <property type="entry name" value="NAD(P)-binding Rossmann-fold domains"/>
    <property type="match status" value="1"/>
</dbReference>